<reference evidence="2 3" key="1">
    <citation type="submission" date="2019-03" db="EMBL/GenBank/DDBJ databases">
        <title>Draft Genome Sequence of Massilia arenosa sp. nov., a Novel Massilia Species Isolated from a Sandy-loam Maize Soil.</title>
        <authorList>
            <person name="Raths R."/>
            <person name="Peta V."/>
            <person name="Bucking H."/>
        </authorList>
    </citation>
    <scope>NUCLEOTIDE SEQUENCE [LARGE SCALE GENOMIC DNA]</scope>
    <source>
        <strain evidence="2 3">MC02</strain>
    </source>
</reference>
<comment type="caution">
    <text evidence="2">The sequence shown here is derived from an EMBL/GenBank/DDBJ whole genome shotgun (WGS) entry which is preliminary data.</text>
</comment>
<feature type="chain" id="PRO_5021279117" description="TraB/GumN family protein" evidence="1">
    <location>
        <begin position="33"/>
        <end position="142"/>
    </location>
</feature>
<proteinExistence type="predicted"/>
<accession>A0A4Y9SS93</accession>
<gene>
    <name evidence="2" type="ORF">E4L96_02950</name>
</gene>
<organism evidence="2 3">
    <name type="scientific">Zemynaea arenosa</name>
    <dbReference type="NCBI Taxonomy" id="2561931"/>
    <lineage>
        <taxon>Bacteria</taxon>
        <taxon>Pseudomonadati</taxon>
        <taxon>Pseudomonadota</taxon>
        <taxon>Betaproteobacteria</taxon>
        <taxon>Burkholderiales</taxon>
        <taxon>Oxalobacteraceae</taxon>
        <taxon>Telluria group</taxon>
        <taxon>Zemynaea</taxon>
    </lineage>
</organism>
<dbReference type="Proteomes" id="UP000298438">
    <property type="component" value="Unassembled WGS sequence"/>
</dbReference>
<evidence type="ECO:0008006" key="4">
    <source>
        <dbReference type="Google" id="ProtNLM"/>
    </source>
</evidence>
<sequence>MMRKTSGRVARHIAPLAVALAALLGGAGQAGAAPGVDFEPGLFKGPKAGPVNEVLVLGTPHLSGLPKEFTAAALGPLLDKLAAWQPQRIAIEALSGPQCHFMRQYPARYADTVKDYCWDPAPARAATGLDVPQAVAEVDKLL</sequence>
<name>A0A4Y9SS93_9BURK</name>
<evidence type="ECO:0000313" key="3">
    <source>
        <dbReference type="Proteomes" id="UP000298438"/>
    </source>
</evidence>
<feature type="signal peptide" evidence="1">
    <location>
        <begin position="1"/>
        <end position="32"/>
    </location>
</feature>
<evidence type="ECO:0000256" key="1">
    <source>
        <dbReference type="SAM" id="SignalP"/>
    </source>
</evidence>
<keyword evidence="3" id="KW-1185">Reference proteome</keyword>
<dbReference type="EMBL" id="SPVF01000041">
    <property type="protein sequence ID" value="TFW28074.1"/>
    <property type="molecule type" value="Genomic_DNA"/>
</dbReference>
<evidence type="ECO:0000313" key="2">
    <source>
        <dbReference type="EMBL" id="TFW28074.1"/>
    </source>
</evidence>
<protein>
    <recommendedName>
        <fullName evidence="4">TraB/GumN family protein</fullName>
    </recommendedName>
</protein>
<dbReference type="AlphaFoldDB" id="A0A4Y9SS93"/>
<keyword evidence="1" id="KW-0732">Signal</keyword>
<feature type="non-terminal residue" evidence="2">
    <location>
        <position position="142"/>
    </location>
</feature>